<reference evidence="2" key="1">
    <citation type="submission" date="2017-05" db="EMBL/GenBank/DDBJ databases">
        <title>Improved OligoMM genomes.</title>
        <authorList>
            <person name="Garzetti D."/>
        </authorList>
    </citation>
    <scope>NUCLEOTIDE SEQUENCE [LARGE SCALE GENOMIC DNA]</scope>
    <source>
        <strain evidence="2">KB18</strain>
    </source>
</reference>
<proteinExistence type="predicted"/>
<keyword evidence="2" id="KW-1185">Reference proteome</keyword>
<evidence type="ECO:0008006" key="3">
    <source>
        <dbReference type="Google" id="ProtNLM"/>
    </source>
</evidence>
<organism evidence="1 2">
    <name type="scientific">Acutalibacter muris</name>
    <dbReference type="NCBI Taxonomy" id="1796620"/>
    <lineage>
        <taxon>Bacteria</taxon>
        <taxon>Bacillati</taxon>
        <taxon>Bacillota</taxon>
        <taxon>Clostridia</taxon>
        <taxon>Eubacteriales</taxon>
        <taxon>Acutalibacteraceae</taxon>
        <taxon>Acutalibacter</taxon>
    </lineage>
</organism>
<dbReference type="EMBL" id="CP021422">
    <property type="protein sequence ID" value="ASB40591.1"/>
    <property type="molecule type" value="Genomic_DNA"/>
</dbReference>
<protein>
    <recommendedName>
        <fullName evidence="3">Transposase DDE domain-containing protein</fullName>
    </recommendedName>
</protein>
<accession>A0ABN5A5C1</accession>
<dbReference type="Proteomes" id="UP000196710">
    <property type="component" value="Chromosome"/>
</dbReference>
<gene>
    <name evidence="1" type="ORF">ADH66_07925</name>
</gene>
<name>A0ABN5A5C1_9FIRM</name>
<sequence>MCLYGRDMLAYETHTTYKKRLVPFETSLFSRVPCGGDKRDRTADLLNAIQALSQIMFSMPPSCRRIMCAPTKKQYLFRKE</sequence>
<evidence type="ECO:0000313" key="2">
    <source>
        <dbReference type="Proteomes" id="UP000196710"/>
    </source>
</evidence>
<evidence type="ECO:0000313" key="1">
    <source>
        <dbReference type="EMBL" id="ASB40591.1"/>
    </source>
</evidence>